<dbReference type="Proteomes" id="UP000054893">
    <property type="component" value="Unassembled WGS sequence"/>
</dbReference>
<dbReference type="Gene3D" id="3.30.450.40">
    <property type="match status" value="1"/>
</dbReference>
<dbReference type="Pfam" id="PF01590">
    <property type="entry name" value="GAF"/>
    <property type="match status" value="1"/>
</dbReference>
<dbReference type="InterPro" id="IPR003594">
    <property type="entry name" value="HATPase_dom"/>
</dbReference>
<feature type="domain" description="PAC" evidence="9">
    <location>
        <begin position="256"/>
        <end position="310"/>
    </location>
</feature>
<gene>
    <name evidence="10" type="ORF">AWB64_00124</name>
</gene>
<evidence type="ECO:0000313" key="10">
    <source>
        <dbReference type="EMBL" id="SAL09320.1"/>
    </source>
</evidence>
<dbReference type="EMBL" id="FCOC02000001">
    <property type="protein sequence ID" value="SAL09320.1"/>
    <property type="molecule type" value="Genomic_DNA"/>
</dbReference>
<keyword evidence="3" id="KW-0597">Phosphoprotein</keyword>
<dbReference type="InterPro" id="IPR003018">
    <property type="entry name" value="GAF"/>
</dbReference>
<dbReference type="SUPFAM" id="SSF55781">
    <property type="entry name" value="GAF domain-like"/>
    <property type="match status" value="1"/>
</dbReference>
<organism evidence="10 11">
    <name type="scientific">Caballeronia sordidicola</name>
    <name type="common">Burkholderia sordidicola</name>
    <dbReference type="NCBI Taxonomy" id="196367"/>
    <lineage>
        <taxon>Bacteria</taxon>
        <taxon>Pseudomonadati</taxon>
        <taxon>Pseudomonadota</taxon>
        <taxon>Betaproteobacteria</taxon>
        <taxon>Burkholderiales</taxon>
        <taxon>Burkholderiaceae</taxon>
        <taxon>Caballeronia</taxon>
    </lineage>
</organism>
<protein>
    <recommendedName>
        <fullName evidence="2">histidine kinase</fullName>
        <ecNumber evidence="2">2.7.13.3</ecNumber>
    </recommendedName>
</protein>
<dbReference type="Pfam" id="PF08448">
    <property type="entry name" value="PAS_4"/>
    <property type="match status" value="1"/>
</dbReference>
<dbReference type="PANTHER" id="PTHR41523:SF8">
    <property type="entry name" value="ETHYLENE RESPONSE SENSOR PROTEIN"/>
    <property type="match status" value="1"/>
</dbReference>
<dbReference type="InterPro" id="IPR029016">
    <property type="entry name" value="GAF-like_dom_sf"/>
</dbReference>
<dbReference type="Pfam" id="PF07568">
    <property type="entry name" value="HisKA_2"/>
    <property type="match status" value="1"/>
</dbReference>
<dbReference type="InterPro" id="IPR011495">
    <property type="entry name" value="Sig_transdc_His_kin_sub2_dim/P"/>
</dbReference>
<dbReference type="InterPro" id="IPR000014">
    <property type="entry name" value="PAS"/>
</dbReference>
<dbReference type="Gene3D" id="3.30.450.20">
    <property type="entry name" value="PAS domain"/>
    <property type="match status" value="1"/>
</dbReference>
<evidence type="ECO:0000256" key="8">
    <source>
        <dbReference type="ARBA" id="ARBA00023026"/>
    </source>
</evidence>
<comment type="catalytic activity">
    <reaction evidence="1">
        <text>ATP + protein L-histidine = ADP + protein N-phospho-L-histidine.</text>
        <dbReference type="EC" id="2.7.13.3"/>
    </reaction>
</comment>
<keyword evidence="8" id="KW-0843">Virulence</keyword>
<dbReference type="EC" id="2.7.13.3" evidence="2"/>
<proteinExistence type="predicted"/>
<keyword evidence="6 10" id="KW-0418">Kinase</keyword>
<evidence type="ECO:0000256" key="4">
    <source>
        <dbReference type="ARBA" id="ARBA00022679"/>
    </source>
</evidence>
<dbReference type="SUPFAM" id="SSF55785">
    <property type="entry name" value="PYP-like sensor domain (PAS domain)"/>
    <property type="match status" value="1"/>
</dbReference>
<keyword evidence="5" id="KW-0547">Nucleotide-binding</keyword>
<keyword evidence="4" id="KW-0808">Transferase</keyword>
<sequence>MSEVVRSATQISATRLRRQHELAVRFGMWALKEPRPEAVLSEACQVVSQGMNSRFAKVLKYLPDDNEFVLETGVGWDRSDIGHTRLGADDASPAGFAFANGRPVISNHLGQEHRFRTPEILMKYGIERAINVPIRGTPTSWGVLEADSPDGDEFTESDLVFLEGVANVISMTLERLMADSHAHASEAFSASVLNASPDSIKVLSQNGAIEFMNLSALQQMEIDDPTLVEGKPWLTLWPELACAQVEHALEHAFAGESVRFEASRPTQKGQPRWWDVSIAPIVSNDGKIERVVTVARDITERRRHEETLAQLSEARENQLDSSEMMMKEVHHRVRNSLQLVQTLLFLQANLAVEEEVKSQLRIAARRVSTVGSVHERLYMADGAEATDAALYLEGLIDDLRAGFNDRPIELSAKSLILPAARLAPLGLIACELVTNALKYGKGKVSVTLERTTDAVELVVCDEGDGFPDSFPKPQGTGLGMRLVKTYSGFGQDAIAVDRSVPFSKISVKFKAVR</sequence>
<dbReference type="Gene3D" id="3.30.565.10">
    <property type="entry name" value="Histidine kinase-like ATPase, C-terminal domain"/>
    <property type="match status" value="1"/>
</dbReference>
<evidence type="ECO:0000256" key="5">
    <source>
        <dbReference type="ARBA" id="ARBA00022741"/>
    </source>
</evidence>
<dbReference type="InterPro" id="IPR013656">
    <property type="entry name" value="PAS_4"/>
</dbReference>
<evidence type="ECO:0000256" key="3">
    <source>
        <dbReference type="ARBA" id="ARBA00022553"/>
    </source>
</evidence>
<keyword evidence="7" id="KW-0067">ATP-binding</keyword>
<dbReference type="SMART" id="SM00387">
    <property type="entry name" value="HATPase_c"/>
    <property type="match status" value="1"/>
</dbReference>
<dbReference type="InterPro" id="IPR000700">
    <property type="entry name" value="PAS-assoc_C"/>
</dbReference>
<evidence type="ECO:0000256" key="1">
    <source>
        <dbReference type="ARBA" id="ARBA00000085"/>
    </source>
</evidence>
<reference evidence="10 11" key="1">
    <citation type="submission" date="2016-01" db="EMBL/GenBank/DDBJ databases">
        <authorList>
            <person name="Oliw E.H."/>
        </authorList>
    </citation>
    <scope>NUCLEOTIDE SEQUENCE [LARGE SCALE GENOMIC DNA]</scope>
    <source>
        <strain evidence="10">LMG 22029</strain>
    </source>
</reference>
<dbReference type="NCBIfam" id="TIGR00229">
    <property type="entry name" value="sensory_box"/>
    <property type="match status" value="1"/>
</dbReference>
<dbReference type="CDD" id="cd00130">
    <property type="entry name" value="PAS"/>
    <property type="match status" value="1"/>
</dbReference>
<dbReference type="PANTHER" id="PTHR41523">
    <property type="entry name" value="TWO-COMPONENT SYSTEM SENSOR PROTEIN"/>
    <property type="match status" value="1"/>
</dbReference>
<dbReference type="InterPro" id="IPR036890">
    <property type="entry name" value="HATPase_C_sf"/>
</dbReference>
<evidence type="ECO:0000259" key="9">
    <source>
        <dbReference type="PROSITE" id="PS50113"/>
    </source>
</evidence>
<name>A0A158ERN3_CABSO</name>
<evidence type="ECO:0000256" key="6">
    <source>
        <dbReference type="ARBA" id="ARBA00022777"/>
    </source>
</evidence>
<evidence type="ECO:0000313" key="11">
    <source>
        <dbReference type="Proteomes" id="UP000054893"/>
    </source>
</evidence>
<evidence type="ECO:0000256" key="2">
    <source>
        <dbReference type="ARBA" id="ARBA00012438"/>
    </source>
</evidence>
<dbReference type="Pfam" id="PF02518">
    <property type="entry name" value="HATPase_c"/>
    <property type="match status" value="1"/>
</dbReference>
<dbReference type="SUPFAM" id="SSF55874">
    <property type="entry name" value="ATPase domain of HSP90 chaperone/DNA topoisomerase II/histidine kinase"/>
    <property type="match status" value="1"/>
</dbReference>
<dbReference type="InterPro" id="IPR035965">
    <property type="entry name" value="PAS-like_dom_sf"/>
</dbReference>
<accession>A0A158ERN3</accession>
<dbReference type="GO" id="GO:0004673">
    <property type="term" value="F:protein histidine kinase activity"/>
    <property type="evidence" value="ECO:0007669"/>
    <property type="project" value="UniProtKB-EC"/>
</dbReference>
<dbReference type="RefSeq" id="WP_244163898.1">
    <property type="nucleotide sequence ID" value="NZ_FCOC02000001.1"/>
</dbReference>
<dbReference type="AlphaFoldDB" id="A0A158ERN3"/>
<dbReference type="SMART" id="SM00065">
    <property type="entry name" value="GAF"/>
    <property type="match status" value="1"/>
</dbReference>
<dbReference type="GO" id="GO:0005524">
    <property type="term" value="F:ATP binding"/>
    <property type="evidence" value="ECO:0007669"/>
    <property type="project" value="UniProtKB-KW"/>
</dbReference>
<dbReference type="PROSITE" id="PS50113">
    <property type="entry name" value="PAC"/>
    <property type="match status" value="1"/>
</dbReference>
<evidence type="ECO:0000256" key="7">
    <source>
        <dbReference type="ARBA" id="ARBA00022840"/>
    </source>
</evidence>